<sequence length="225" mass="24801">MPLLTVRFFSHFAEREAVVGACFPQALAEQLGIGNAVKAWLGVMGGETPSPWSEYLSSPACTGEVAGYPVNHSIINVDRRILVVWVKRRCAQPHVTTRRCTSMLAWNDRQTLIVGGTSRLDKVSSRNWMALLEATKSRRAEDNSGDPRHLCTRATGYPPILGHPGHRLHVVFDWSAAWKGVDFKAAAGRGDVGGEREGQVVGGRFLLLGRSGMSMRFECILFPRK</sequence>
<dbReference type="Proteomes" id="UP000294847">
    <property type="component" value="Chromosome 6"/>
</dbReference>
<dbReference type="AlphaFoldDB" id="A0A4P7NT97"/>
<proteinExistence type="predicted"/>
<evidence type="ECO:0000313" key="1">
    <source>
        <dbReference type="EMBL" id="QBZ65116.1"/>
    </source>
</evidence>
<dbReference type="EMBL" id="CP034209">
    <property type="protein sequence ID" value="QBZ65116.1"/>
    <property type="molecule type" value="Genomic_DNA"/>
</dbReference>
<accession>A0A4P7NT97</accession>
<organism evidence="1 2">
    <name type="scientific">Pyricularia oryzae</name>
    <name type="common">Rice blast fungus</name>
    <name type="synonym">Magnaporthe oryzae</name>
    <dbReference type="NCBI Taxonomy" id="318829"/>
    <lineage>
        <taxon>Eukaryota</taxon>
        <taxon>Fungi</taxon>
        <taxon>Dikarya</taxon>
        <taxon>Ascomycota</taxon>
        <taxon>Pezizomycotina</taxon>
        <taxon>Sordariomycetes</taxon>
        <taxon>Sordariomycetidae</taxon>
        <taxon>Magnaporthales</taxon>
        <taxon>Pyriculariaceae</taxon>
        <taxon>Pyricularia</taxon>
    </lineage>
</organism>
<gene>
    <name evidence="1" type="ORF">PoMZ_06820</name>
</gene>
<protein>
    <submittedName>
        <fullName evidence="1">Uncharacterized protein</fullName>
    </submittedName>
</protein>
<name>A0A4P7NT97_PYROR</name>
<reference evidence="1 2" key="1">
    <citation type="journal article" date="2019" name="Mol. Biol. Evol.">
        <title>Blast fungal genomes show frequent chromosomal changes, gene gains and losses, and effector gene turnover.</title>
        <authorList>
            <person name="Gomez Luciano L.B."/>
            <person name="Jason Tsai I."/>
            <person name="Chuma I."/>
            <person name="Tosa Y."/>
            <person name="Chen Y.H."/>
            <person name="Li J.Y."/>
            <person name="Li M.Y."/>
            <person name="Jade Lu M.Y."/>
            <person name="Nakayashiki H."/>
            <person name="Li W.H."/>
        </authorList>
    </citation>
    <scope>NUCLEOTIDE SEQUENCE [LARGE SCALE GENOMIC DNA]</scope>
    <source>
        <strain evidence="1">MZ5-1-6</strain>
    </source>
</reference>
<evidence type="ECO:0000313" key="2">
    <source>
        <dbReference type="Proteomes" id="UP000294847"/>
    </source>
</evidence>